<dbReference type="InterPro" id="IPR051599">
    <property type="entry name" value="Cell_Envelope_Assoc"/>
</dbReference>
<dbReference type="AlphaFoldDB" id="A0A835XYA0"/>
<dbReference type="Pfam" id="PF02698">
    <property type="entry name" value="DUF218"/>
    <property type="match status" value="1"/>
</dbReference>
<dbReference type="PANTHER" id="PTHR30336:SF20">
    <property type="entry name" value="DUF218 DOMAIN-CONTAINING PROTEIN"/>
    <property type="match status" value="1"/>
</dbReference>
<organism evidence="2 3">
    <name type="scientific">Edaphochlamys debaryana</name>
    <dbReference type="NCBI Taxonomy" id="47281"/>
    <lineage>
        <taxon>Eukaryota</taxon>
        <taxon>Viridiplantae</taxon>
        <taxon>Chlorophyta</taxon>
        <taxon>core chlorophytes</taxon>
        <taxon>Chlorophyceae</taxon>
        <taxon>CS clade</taxon>
        <taxon>Chlamydomonadales</taxon>
        <taxon>Chlamydomonadales incertae sedis</taxon>
        <taxon>Edaphochlamys</taxon>
    </lineage>
</organism>
<evidence type="ECO:0000313" key="2">
    <source>
        <dbReference type="EMBL" id="KAG2493307.1"/>
    </source>
</evidence>
<proteinExistence type="predicted"/>
<dbReference type="Proteomes" id="UP000612055">
    <property type="component" value="Unassembled WGS sequence"/>
</dbReference>
<dbReference type="CDD" id="cd06259">
    <property type="entry name" value="YdcF-like"/>
    <property type="match status" value="1"/>
</dbReference>
<comment type="caution">
    <text evidence="2">The sequence shown here is derived from an EMBL/GenBank/DDBJ whole genome shotgun (WGS) entry which is preliminary data.</text>
</comment>
<gene>
    <name evidence="2" type="ORF">HYH03_008442</name>
</gene>
<dbReference type="InterPro" id="IPR014729">
    <property type="entry name" value="Rossmann-like_a/b/a_fold"/>
</dbReference>
<reference evidence="2" key="1">
    <citation type="journal article" date="2020" name="bioRxiv">
        <title>Comparative genomics of Chlamydomonas.</title>
        <authorList>
            <person name="Craig R.J."/>
            <person name="Hasan A.R."/>
            <person name="Ness R.W."/>
            <person name="Keightley P.D."/>
        </authorList>
    </citation>
    <scope>NUCLEOTIDE SEQUENCE</scope>
    <source>
        <strain evidence="2">CCAP 11/70</strain>
    </source>
</reference>
<keyword evidence="3" id="KW-1185">Reference proteome</keyword>
<dbReference type="EMBL" id="JAEHOE010000038">
    <property type="protein sequence ID" value="KAG2493307.1"/>
    <property type="molecule type" value="Genomic_DNA"/>
</dbReference>
<dbReference type="InterPro" id="IPR003848">
    <property type="entry name" value="DUF218"/>
</dbReference>
<dbReference type="PANTHER" id="PTHR30336">
    <property type="entry name" value="INNER MEMBRANE PROTEIN, PROBABLE PERMEASE"/>
    <property type="match status" value="1"/>
</dbReference>
<dbReference type="Gene3D" id="3.40.50.620">
    <property type="entry name" value="HUPs"/>
    <property type="match status" value="1"/>
</dbReference>
<dbReference type="OrthoDB" id="529184at2759"/>
<name>A0A835XYA0_9CHLO</name>
<evidence type="ECO:0000259" key="1">
    <source>
        <dbReference type="Pfam" id="PF02698"/>
    </source>
</evidence>
<sequence>MQHAVAAAAVVGAVVAFALSHTGLRTLHGLLASRSPLPPGKTADVAIVLGYALFRNGSLTEPLKGRVQAGVELFLQGRAQHLLFSGAHPGGGVTRVSEANVMQGYAEGLLRDMRGGGGAGGPDELVERWHQEDQSTSTYENALFSLDICRQRGWTRLLVVTSPFHQIRSELVFRKLVERTKAEGGPAIEVSGLVDGGWKTLVEVMRGLQRQPAVQVSGALATGGPAIEVYMAPAPFVPHRDYPLPLLDRCVDAWDWARELLAVAYYAALGRLW</sequence>
<accession>A0A835XYA0</accession>
<dbReference type="GO" id="GO:0005886">
    <property type="term" value="C:plasma membrane"/>
    <property type="evidence" value="ECO:0007669"/>
    <property type="project" value="TreeGrafter"/>
</dbReference>
<protein>
    <recommendedName>
        <fullName evidence="1">DUF218 domain-containing protein</fullName>
    </recommendedName>
</protein>
<feature type="domain" description="DUF218" evidence="1">
    <location>
        <begin position="44"/>
        <end position="176"/>
    </location>
</feature>
<evidence type="ECO:0000313" key="3">
    <source>
        <dbReference type="Proteomes" id="UP000612055"/>
    </source>
</evidence>